<dbReference type="GO" id="GO:0005783">
    <property type="term" value="C:endoplasmic reticulum"/>
    <property type="evidence" value="ECO:0007669"/>
    <property type="project" value="UniProtKB-ARBA"/>
</dbReference>
<evidence type="ECO:0000259" key="2">
    <source>
        <dbReference type="PROSITE" id="PS50076"/>
    </source>
</evidence>
<feature type="region of interest" description="Disordered" evidence="1">
    <location>
        <begin position="230"/>
        <end position="387"/>
    </location>
</feature>
<feature type="region of interest" description="Disordered" evidence="1">
    <location>
        <begin position="717"/>
        <end position="774"/>
    </location>
</feature>
<evidence type="ECO:0000256" key="1">
    <source>
        <dbReference type="SAM" id="MobiDB-lite"/>
    </source>
</evidence>
<dbReference type="PROSITE" id="PS50076">
    <property type="entry name" value="DNAJ_2"/>
    <property type="match status" value="1"/>
</dbReference>
<sequence length="1020" mass="114778">MECNRDEAARAKALAERKMLDKDFVGAKKMIIKAQQLLKEVDDVDIPKMLTVCDVHYAAGAKVNTEIDWYGILQVPVNADDALIKKQYRKLALLLHPDKNKFGGAEAAFKLVGEANITLTDRSKRSVHDMKRNTFRSVIARPNHQPPKRPAPARSSSTPVNLHNMHQQHLHQASNPTGPQTTFWTICPDCGMRYQYYLSILKKALRCQNCLKPFIAHDLKDQAIPSGANQRSAGVWKNAGAPQNFTGPQSNVTGQKGWSATPGVHVNIGSHHANVNTKRETDGNVGGLKNKMKSARATRNPSKASTAGLKRGRRAAFESSESSISETSSDSEEEVLKHGPSKNSAGPAPQTRRSSRQKQEVRYNEDSDDDDVEDDDNTVEDDFVGSPALKRLRRSGLFHGDHSTKTAKLNEDTAGHNGLSNCSNLKDTKNSGTPCEEKTSNGVEQMRRETMHARENSDGKEELFHSVSNNGLGLNDDDASDDNKFTFPDPEFFDFDKLRDASQFRDNQVWAVYDDQGCMPRFYARITRVKKIPKFMLHFVWLEFNPANKAEEAWSYRGLPVACGHFKHGQSETTEETGMFSRTISFGRSKTNNFYEIYPMKGEVWALFKGWDIGWSSDAGNHKKLNHQYEVVQVLSDLTTSTSIIVMPLVKIKGYVSLFMQSGEAAPYVIPQGDTLRFSHCVPHHLMSGTEKEGIPEGSLELDPAALPLNLEEAFPSANPECSSVRSQGRDSKHAGLSSGDRKGSMNVRQGQHTKSVNAGIPTKTPEEEKIKHSTHLPEVTDVDDDDDDDNICQTEYVCAEPEFYDFSEIRLLQRFSPGQIWALYSDIDKFPNYYAFIQKVDLKNDKIQVRWLDVCPQGEVEKRLSQERTISIGTFRLSSIHEMVTYTGTDAFSHRAEARSTGRKGEYEIFPRLGEIWAVYKNWRAGWTAQDFEKCEYELVEIFGCTDSSIQVRLVRKVDGYKMVFMSYRAASSVKTIRKDEYPKFSHQIPCFHLTHEKGGQLQGYFELDPLSLPEGFLY</sequence>
<feature type="compositionally biased region" description="Polar residues" evidence="1">
    <location>
        <begin position="241"/>
        <end position="258"/>
    </location>
</feature>
<keyword evidence="4" id="KW-1185">Reference proteome</keyword>
<feature type="compositionally biased region" description="Polar residues" evidence="1">
    <location>
        <begin position="747"/>
        <end position="757"/>
    </location>
</feature>
<feature type="compositionally biased region" description="Low complexity" evidence="1">
    <location>
        <begin position="318"/>
        <end position="328"/>
    </location>
</feature>
<feature type="region of interest" description="Disordered" evidence="1">
    <location>
        <begin position="139"/>
        <end position="159"/>
    </location>
</feature>
<dbReference type="PANTHER" id="PTHR47374:SF6">
    <property type="entry name" value="ENDOSOME ANTIGEN-LIKE PROTEIN, PUTATIVE (DUF3444)-RELATED"/>
    <property type="match status" value="1"/>
</dbReference>
<dbReference type="InterPro" id="IPR024593">
    <property type="entry name" value="DUF3444"/>
</dbReference>
<dbReference type="InterPro" id="IPR001623">
    <property type="entry name" value="DnaJ_domain"/>
</dbReference>
<dbReference type="PRINTS" id="PR00625">
    <property type="entry name" value="JDOMAIN"/>
</dbReference>
<evidence type="ECO:0000313" key="3">
    <source>
        <dbReference type="EMBL" id="CAD6239281.1"/>
    </source>
</evidence>
<feature type="compositionally biased region" description="Acidic residues" evidence="1">
    <location>
        <begin position="366"/>
        <end position="383"/>
    </location>
</feature>
<dbReference type="CDD" id="cd06257">
    <property type="entry name" value="DnaJ"/>
    <property type="match status" value="1"/>
</dbReference>
<reference evidence="3" key="1">
    <citation type="submission" date="2020-10" db="EMBL/GenBank/DDBJ databases">
        <authorList>
            <person name="Han B."/>
            <person name="Lu T."/>
            <person name="Zhao Q."/>
            <person name="Huang X."/>
            <person name="Zhao Y."/>
        </authorList>
    </citation>
    <scope>NUCLEOTIDE SEQUENCE</scope>
</reference>
<dbReference type="SUPFAM" id="SSF46565">
    <property type="entry name" value="Chaperone J-domain"/>
    <property type="match status" value="1"/>
</dbReference>
<feature type="compositionally biased region" description="Basic and acidic residues" evidence="1">
    <location>
        <begin position="435"/>
        <end position="464"/>
    </location>
</feature>
<dbReference type="OrthoDB" id="10250354at2759"/>
<feature type="region of interest" description="Disordered" evidence="1">
    <location>
        <begin position="420"/>
        <end position="477"/>
    </location>
</feature>
<dbReference type="PANTHER" id="PTHR47374">
    <property type="entry name" value="ENDOSOME ANTIGEN-LIKE PROTEIN, PUTATIVE (DUF3444)-RELATED"/>
    <property type="match status" value="1"/>
</dbReference>
<organism evidence="3 4">
    <name type="scientific">Miscanthus lutarioriparius</name>
    <dbReference type="NCBI Taxonomy" id="422564"/>
    <lineage>
        <taxon>Eukaryota</taxon>
        <taxon>Viridiplantae</taxon>
        <taxon>Streptophyta</taxon>
        <taxon>Embryophyta</taxon>
        <taxon>Tracheophyta</taxon>
        <taxon>Spermatophyta</taxon>
        <taxon>Magnoliopsida</taxon>
        <taxon>Liliopsida</taxon>
        <taxon>Poales</taxon>
        <taxon>Poaceae</taxon>
        <taxon>PACMAD clade</taxon>
        <taxon>Panicoideae</taxon>
        <taxon>Andropogonodae</taxon>
        <taxon>Andropogoneae</taxon>
        <taxon>Saccharinae</taxon>
        <taxon>Miscanthus</taxon>
    </lineage>
</organism>
<comment type="caution">
    <text evidence="3">The sequence shown here is derived from an EMBL/GenBank/DDBJ whole genome shotgun (WGS) entry which is preliminary data.</text>
</comment>
<accession>A0A811PEL5</accession>
<dbReference type="AlphaFoldDB" id="A0A811PEL5"/>
<name>A0A811PEL5_9POAL</name>
<dbReference type="SMART" id="SM00271">
    <property type="entry name" value="DnaJ"/>
    <property type="match status" value="1"/>
</dbReference>
<dbReference type="EMBL" id="CAJGYO010000006">
    <property type="protein sequence ID" value="CAD6239281.1"/>
    <property type="molecule type" value="Genomic_DNA"/>
</dbReference>
<gene>
    <name evidence="3" type="ORF">NCGR_LOCUS26257</name>
</gene>
<dbReference type="Proteomes" id="UP000604825">
    <property type="component" value="Unassembled WGS sequence"/>
</dbReference>
<proteinExistence type="predicted"/>
<protein>
    <recommendedName>
        <fullName evidence="2">J domain-containing protein</fullName>
    </recommendedName>
</protein>
<dbReference type="Pfam" id="PF00226">
    <property type="entry name" value="DnaJ"/>
    <property type="match status" value="1"/>
</dbReference>
<dbReference type="Gene3D" id="1.10.287.110">
    <property type="entry name" value="DnaJ domain"/>
    <property type="match status" value="1"/>
</dbReference>
<feature type="domain" description="J" evidence="2">
    <location>
        <begin position="68"/>
        <end position="132"/>
    </location>
</feature>
<dbReference type="InterPro" id="IPR036869">
    <property type="entry name" value="J_dom_sf"/>
</dbReference>
<feature type="compositionally biased region" description="Polar residues" evidence="1">
    <location>
        <begin position="420"/>
        <end position="433"/>
    </location>
</feature>
<feature type="compositionally biased region" description="Basic and acidic residues" evidence="1">
    <location>
        <begin position="728"/>
        <end position="744"/>
    </location>
</feature>
<evidence type="ECO:0000313" key="4">
    <source>
        <dbReference type="Proteomes" id="UP000604825"/>
    </source>
</evidence>
<dbReference type="Pfam" id="PF11926">
    <property type="entry name" value="DUF3444"/>
    <property type="match status" value="2"/>
</dbReference>